<keyword evidence="9 18" id="KW-0812">Transmembrane</keyword>
<feature type="transmembrane region" description="Helical" evidence="18">
    <location>
        <begin position="475"/>
        <end position="495"/>
    </location>
</feature>
<comment type="subcellular location">
    <subcellularLocation>
        <location evidence="3">Endoplasmic reticulum membrane</location>
        <topology evidence="3">Multi-pass membrane protein</topology>
    </subcellularLocation>
</comment>
<keyword evidence="12" id="KW-0460">Magnesium</keyword>
<dbReference type="Proteomes" id="UP000015101">
    <property type="component" value="Unassembled WGS sequence"/>
</dbReference>
<evidence type="ECO:0000256" key="17">
    <source>
        <dbReference type="ARBA" id="ARBA00048829"/>
    </source>
</evidence>
<protein>
    <recommendedName>
        <fullName evidence="6">dolichyl-diphosphooligosaccharide--protein glycotransferase</fullName>
        <ecNumber evidence="6">2.4.99.18</ecNumber>
    </recommendedName>
</protein>
<dbReference type="Pfam" id="PF21436">
    <property type="entry name" value="STT3-PglB_core"/>
    <property type="match status" value="1"/>
</dbReference>
<evidence type="ECO:0000256" key="9">
    <source>
        <dbReference type="ARBA" id="ARBA00022692"/>
    </source>
</evidence>
<evidence type="ECO:0000256" key="13">
    <source>
        <dbReference type="ARBA" id="ARBA00022989"/>
    </source>
</evidence>
<keyword evidence="23" id="KW-1185">Reference proteome</keyword>
<evidence type="ECO:0000256" key="14">
    <source>
        <dbReference type="ARBA" id="ARBA00023136"/>
    </source>
</evidence>
<comment type="catalytic activity">
    <reaction evidence="17">
        <text>a di-trans,poly-cis-dolichyl diphosphooligosaccharide + L-asparaginyl-[protein] = N(4)-(oligosaccharide-(1-&gt;4)-N-acetyl-beta-D-glucosaminyl-(1-&gt;4)-N-acetyl-beta-D-glucosaminyl)-L-asparaginyl-[protein] + a di-trans,poly-cis-dolichyl diphosphate + H(+)</text>
        <dbReference type="Rhea" id="RHEA:22980"/>
        <dbReference type="Rhea" id="RHEA-COMP:12804"/>
        <dbReference type="Rhea" id="RHEA-COMP:12805"/>
        <dbReference type="Rhea" id="RHEA-COMP:19506"/>
        <dbReference type="Rhea" id="RHEA-COMP:19509"/>
        <dbReference type="ChEBI" id="CHEBI:15378"/>
        <dbReference type="ChEBI" id="CHEBI:50347"/>
        <dbReference type="ChEBI" id="CHEBI:57497"/>
        <dbReference type="ChEBI" id="CHEBI:57570"/>
        <dbReference type="ChEBI" id="CHEBI:132529"/>
        <dbReference type="EC" id="2.4.99.18"/>
    </reaction>
</comment>
<dbReference type="HOGENOM" id="CLU_009279_1_0_1"/>
<dbReference type="GO" id="GO:0008250">
    <property type="term" value="C:oligosaccharyltransferase complex"/>
    <property type="evidence" value="ECO:0007669"/>
    <property type="project" value="UniProtKB-ARBA"/>
</dbReference>
<dbReference type="EMBL" id="AMQM01004441">
    <property type="status" value="NOT_ANNOTATED_CDS"/>
    <property type="molecule type" value="Genomic_DNA"/>
</dbReference>
<evidence type="ECO:0000256" key="6">
    <source>
        <dbReference type="ARBA" id="ARBA00012605"/>
    </source>
</evidence>
<dbReference type="CTD" id="20195311"/>
<comment type="cofactor">
    <cofactor evidence="2">
        <name>Mg(2+)</name>
        <dbReference type="ChEBI" id="CHEBI:18420"/>
    </cofactor>
</comment>
<feature type="transmembrane region" description="Helical" evidence="18">
    <location>
        <begin position="759"/>
        <end position="782"/>
    </location>
</feature>
<keyword evidence="8" id="KW-0808">Transferase</keyword>
<dbReference type="RefSeq" id="XP_009017952.1">
    <property type="nucleotide sequence ID" value="XM_009019704.1"/>
</dbReference>
<proteinExistence type="inferred from homology"/>
<feature type="domain" description="Oligosaccharyl transferase STT3 N-terminal" evidence="19">
    <location>
        <begin position="15"/>
        <end position="415"/>
    </location>
</feature>
<evidence type="ECO:0000256" key="5">
    <source>
        <dbReference type="ARBA" id="ARBA00010810"/>
    </source>
</evidence>
<evidence type="ECO:0000313" key="22">
    <source>
        <dbReference type="EnsemblMetazoa" id="HelroP111950"/>
    </source>
</evidence>
<dbReference type="FunCoup" id="T1EFF9">
    <property type="interactions" value="1844"/>
</dbReference>
<evidence type="ECO:0000256" key="15">
    <source>
        <dbReference type="ARBA" id="ARBA00023180"/>
    </source>
</evidence>
<feature type="transmembrane region" description="Helical" evidence="18">
    <location>
        <begin position="383"/>
        <end position="401"/>
    </location>
</feature>
<evidence type="ECO:0000256" key="12">
    <source>
        <dbReference type="ARBA" id="ARBA00022842"/>
    </source>
</evidence>
<dbReference type="STRING" id="6412.T1EFF9"/>
<evidence type="ECO:0000256" key="7">
    <source>
        <dbReference type="ARBA" id="ARBA00022676"/>
    </source>
</evidence>
<sequence>MKSALSYRGGWKSLIIFIVLTLAWLAGFSSRLFAVIRFESIIHEFDPWFNYRATHYMVKHGFYNFLNWFDERAWYPLGRIVGGTVYPGLMITSGAIHWVLHALHIPVHIRDICVFLAPIFSGLTAMATYFLTKEVWNSGAGLFAACFIAIVPGYISRSVAGSYDNEGIAIFALMFTYFLWVKAVKTGSVYWGVCTALSYFYMVSAWGGYVFIINLIPLHVFVLLLMGRYSSRIFVAYSSFYIVGLLCSMQIPFVGMQPVRTSEHMASAGVFCLLFAYAAINFIQSHMNKKDVKHFFFMAVATAAGLVFLAVVALTYAGYIAPWSGRFYSLWDTGYAKIHIPIIASVSEHQPTTWVSFFLDLHILVCVFPAGVWFVIKEINDERVFVVLYAISAAYFAGVMVRLMLTLTPIVCVLAAVAFSKVFSIYLKDENQADLENDLESKENDEKYYDKVGKNKKVKEEKPKEEGISMNLKSIVVFVLLMMLMMFAVHCTWVTSNAYSSPSIVLASYSNDGSRVILDDFREAYYWLMQNTEDKARVMSWWDYGYQIAGMGNRTTLVDNNTWNNSHIALVGKAMSSNESAAYEIMRMLDVDYVLVIFGGVIGYSGDDINKFLWMVRIAEGEHPKDIKESDYFTPQGEFRIDVGGSPTLLNCLMYKLSYYRFGEFQLDFRTPPGFDRTRNAEIGNKNFKLEYLEEAFTTEHWLVRIYKVKQPVNRLKKKLKISAKRYVTKKRIKERREPSRTHPQLLRERRLPSDRQSLFFLAKFLLYHLFFKCGLVLLMLGFQLLHRCLNVCDCVPVLSMFVLFMHSFDINVHYMTCG</sequence>
<feature type="transmembrane region" description="Helical" evidence="18">
    <location>
        <begin position="199"/>
        <end position="226"/>
    </location>
</feature>
<dbReference type="GO" id="GO:0046872">
    <property type="term" value="F:metal ion binding"/>
    <property type="evidence" value="ECO:0007669"/>
    <property type="project" value="UniProtKB-KW"/>
</dbReference>
<evidence type="ECO:0000313" key="21">
    <source>
        <dbReference type="EMBL" id="ESO04016.1"/>
    </source>
</evidence>
<organism evidence="22 23">
    <name type="scientific">Helobdella robusta</name>
    <name type="common">Californian leech</name>
    <dbReference type="NCBI Taxonomy" id="6412"/>
    <lineage>
        <taxon>Eukaryota</taxon>
        <taxon>Metazoa</taxon>
        <taxon>Spiralia</taxon>
        <taxon>Lophotrochozoa</taxon>
        <taxon>Annelida</taxon>
        <taxon>Clitellata</taxon>
        <taxon>Hirudinea</taxon>
        <taxon>Rhynchobdellida</taxon>
        <taxon>Glossiphoniidae</taxon>
        <taxon>Helobdella</taxon>
    </lineage>
</organism>
<dbReference type="GO" id="GO:0043687">
    <property type="term" value="P:post-translational protein modification"/>
    <property type="evidence" value="ECO:0000318"/>
    <property type="project" value="GO_Central"/>
</dbReference>
<dbReference type="Pfam" id="PF02516">
    <property type="entry name" value="STT3"/>
    <property type="match status" value="1"/>
</dbReference>
<keyword evidence="16" id="KW-0464">Manganese</keyword>
<dbReference type="PANTHER" id="PTHR13872">
    <property type="entry name" value="DOLICHYL-DIPHOSPHOOLIGOSACCHARIDE--PROTEIN GLYCOSYLTRANSFERASE SUBUNIT"/>
    <property type="match status" value="1"/>
</dbReference>
<dbReference type="InterPro" id="IPR048999">
    <property type="entry name" value="STT3-PglB_core"/>
</dbReference>
<dbReference type="OrthoDB" id="10261066at2759"/>
<keyword evidence="10" id="KW-0479">Metal-binding</keyword>
<dbReference type="EMBL" id="AMQM01004442">
    <property type="status" value="NOT_ANNOTATED_CDS"/>
    <property type="molecule type" value="Genomic_DNA"/>
</dbReference>
<evidence type="ECO:0000256" key="11">
    <source>
        <dbReference type="ARBA" id="ARBA00022824"/>
    </source>
</evidence>
<dbReference type="GO" id="GO:0018279">
    <property type="term" value="P:protein N-linked glycosylation via asparagine"/>
    <property type="evidence" value="ECO:0000318"/>
    <property type="project" value="GO_Central"/>
</dbReference>
<evidence type="ECO:0000259" key="20">
    <source>
        <dbReference type="Pfam" id="PF21436"/>
    </source>
</evidence>
<dbReference type="OMA" id="TKELWSP"/>
<evidence type="ECO:0000256" key="18">
    <source>
        <dbReference type="SAM" id="Phobius"/>
    </source>
</evidence>
<dbReference type="GO" id="GO:0004579">
    <property type="term" value="F:dolichyl-diphosphooligosaccharide-protein glycotransferase activity"/>
    <property type="evidence" value="ECO:0000318"/>
    <property type="project" value="GO_Central"/>
</dbReference>
<feature type="transmembrane region" description="Helical" evidence="18">
    <location>
        <begin position="354"/>
        <end position="376"/>
    </location>
</feature>
<keyword evidence="14 18" id="KW-0472">Membrane</keyword>
<keyword evidence="11" id="KW-0256">Endoplasmic reticulum</keyword>
<dbReference type="PANTHER" id="PTHR13872:SF1">
    <property type="entry name" value="DOLICHYL-DIPHOSPHOOLIGOSACCHARIDE--PROTEIN GLYCOSYLTRANSFERASE SUBUNIT STT3B"/>
    <property type="match status" value="1"/>
</dbReference>
<gene>
    <name evidence="22" type="primary">20195311</name>
    <name evidence="21" type="ORF">HELRODRAFT_111950</name>
</gene>
<feature type="transmembrane region" description="Helical" evidence="18">
    <location>
        <begin position="265"/>
        <end position="283"/>
    </location>
</feature>
<comment type="similarity">
    <text evidence="5">Belongs to the STT3 family.</text>
</comment>
<feature type="transmembrane region" description="Helical" evidence="18">
    <location>
        <begin position="295"/>
        <end position="321"/>
    </location>
</feature>
<evidence type="ECO:0000256" key="10">
    <source>
        <dbReference type="ARBA" id="ARBA00022723"/>
    </source>
</evidence>
<reference evidence="23" key="1">
    <citation type="submission" date="2012-12" db="EMBL/GenBank/DDBJ databases">
        <authorList>
            <person name="Hellsten U."/>
            <person name="Grimwood J."/>
            <person name="Chapman J.A."/>
            <person name="Shapiro H."/>
            <person name="Aerts A."/>
            <person name="Otillar R.P."/>
            <person name="Terry A.Y."/>
            <person name="Boore J.L."/>
            <person name="Simakov O."/>
            <person name="Marletaz F."/>
            <person name="Cho S.-J."/>
            <person name="Edsinger-Gonzales E."/>
            <person name="Havlak P."/>
            <person name="Kuo D.-H."/>
            <person name="Larsson T."/>
            <person name="Lv J."/>
            <person name="Arendt D."/>
            <person name="Savage R."/>
            <person name="Osoegawa K."/>
            <person name="de Jong P."/>
            <person name="Lindberg D.R."/>
            <person name="Seaver E.C."/>
            <person name="Weisblat D.A."/>
            <person name="Putnam N.H."/>
            <person name="Grigoriev I.V."/>
            <person name="Rokhsar D.S."/>
        </authorList>
    </citation>
    <scope>NUCLEOTIDE SEQUENCE</scope>
</reference>
<feature type="transmembrane region" description="Helical" evidence="18">
    <location>
        <begin position="168"/>
        <end position="193"/>
    </location>
</feature>
<feature type="domain" description="STT3/PglB/AglB core" evidence="20">
    <location>
        <begin position="537"/>
        <end position="594"/>
    </location>
</feature>
<dbReference type="InterPro" id="IPR003674">
    <property type="entry name" value="Oligo_trans_STT3"/>
</dbReference>
<dbReference type="KEGG" id="hro:HELRODRAFT_111950"/>
<keyword evidence="15" id="KW-0325">Glycoprotein</keyword>
<evidence type="ECO:0000313" key="23">
    <source>
        <dbReference type="Proteomes" id="UP000015101"/>
    </source>
</evidence>
<dbReference type="EMBL" id="KB096551">
    <property type="protein sequence ID" value="ESO04016.1"/>
    <property type="molecule type" value="Genomic_DNA"/>
</dbReference>
<feature type="transmembrane region" description="Helical" evidence="18">
    <location>
        <begin position="233"/>
        <end position="253"/>
    </location>
</feature>
<keyword evidence="7" id="KW-0328">Glycosyltransferase</keyword>
<dbReference type="UniPathway" id="UPA00378"/>
<evidence type="ECO:0000256" key="2">
    <source>
        <dbReference type="ARBA" id="ARBA00001946"/>
    </source>
</evidence>
<dbReference type="AlphaFoldDB" id="T1EFF9"/>
<dbReference type="eggNOG" id="KOG2292">
    <property type="taxonomic scope" value="Eukaryota"/>
</dbReference>
<name>T1EFF9_HELRO</name>
<reference evidence="21 23" key="2">
    <citation type="journal article" date="2013" name="Nature">
        <title>Insights into bilaterian evolution from three spiralian genomes.</title>
        <authorList>
            <person name="Simakov O."/>
            <person name="Marletaz F."/>
            <person name="Cho S.J."/>
            <person name="Edsinger-Gonzales E."/>
            <person name="Havlak P."/>
            <person name="Hellsten U."/>
            <person name="Kuo D.H."/>
            <person name="Larsson T."/>
            <person name="Lv J."/>
            <person name="Arendt D."/>
            <person name="Savage R."/>
            <person name="Osoegawa K."/>
            <person name="de Jong P."/>
            <person name="Grimwood J."/>
            <person name="Chapman J.A."/>
            <person name="Shapiro H."/>
            <person name="Aerts A."/>
            <person name="Otillar R.P."/>
            <person name="Terry A.Y."/>
            <person name="Boore J.L."/>
            <person name="Grigoriev I.V."/>
            <person name="Lindberg D.R."/>
            <person name="Seaver E.C."/>
            <person name="Weisblat D.A."/>
            <person name="Putnam N.H."/>
            <person name="Rokhsar D.S."/>
        </authorList>
    </citation>
    <scope>NUCLEOTIDE SEQUENCE</scope>
</reference>
<evidence type="ECO:0000256" key="16">
    <source>
        <dbReference type="ARBA" id="ARBA00023211"/>
    </source>
</evidence>
<accession>T1EFF9</accession>
<feature type="transmembrane region" description="Helical" evidence="18">
    <location>
        <begin position="112"/>
        <end position="132"/>
    </location>
</feature>
<dbReference type="GeneID" id="20195311"/>
<dbReference type="InterPro" id="IPR048307">
    <property type="entry name" value="STT3_N"/>
</dbReference>
<evidence type="ECO:0000256" key="4">
    <source>
        <dbReference type="ARBA" id="ARBA00004922"/>
    </source>
</evidence>
<dbReference type="FunFam" id="3.40.50.12610:FF:000001">
    <property type="entry name" value="Dolichyl-diphosphooligosaccharide--protein glycosyltransferase subunit STT3B"/>
    <property type="match status" value="1"/>
</dbReference>
<evidence type="ECO:0000256" key="1">
    <source>
        <dbReference type="ARBA" id="ARBA00001936"/>
    </source>
</evidence>
<feature type="transmembrane region" description="Helical" evidence="18">
    <location>
        <begin position="80"/>
        <end position="100"/>
    </location>
</feature>
<feature type="transmembrane region" description="Helical" evidence="18">
    <location>
        <begin position="138"/>
        <end position="156"/>
    </location>
</feature>
<dbReference type="InParanoid" id="T1EFF9"/>
<evidence type="ECO:0000256" key="8">
    <source>
        <dbReference type="ARBA" id="ARBA00022679"/>
    </source>
</evidence>
<keyword evidence="13 18" id="KW-1133">Transmembrane helix</keyword>
<comment type="cofactor">
    <cofactor evidence="1">
        <name>Mn(2+)</name>
        <dbReference type="ChEBI" id="CHEBI:29035"/>
    </cofactor>
</comment>
<reference evidence="22" key="3">
    <citation type="submission" date="2015-06" db="UniProtKB">
        <authorList>
            <consortium name="EnsemblMetazoa"/>
        </authorList>
    </citation>
    <scope>IDENTIFICATION</scope>
</reference>
<evidence type="ECO:0000259" key="19">
    <source>
        <dbReference type="Pfam" id="PF02516"/>
    </source>
</evidence>
<comment type="pathway">
    <text evidence="4">Protein modification; protein glycosylation.</text>
</comment>
<evidence type="ECO:0000256" key="3">
    <source>
        <dbReference type="ARBA" id="ARBA00004477"/>
    </source>
</evidence>
<dbReference type="EC" id="2.4.99.18" evidence="6"/>
<feature type="transmembrane region" description="Helical" evidence="18">
    <location>
        <begin position="407"/>
        <end position="427"/>
    </location>
</feature>
<dbReference type="EnsemblMetazoa" id="HelroT111950">
    <property type="protein sequence ID" value="HelroP111950"/>
    <property type="gene ID" value="HelroG111950"/>
</dbReference>
<dbReference type="Gene3D" id="3.40.50.12610">
    <property type="match status" value="1"/>
</dbReference>